<dbReference type="eggNOG" id="COG3522">
    <property type="taxonomic scope" value="Bacteria"/>
</dbReference>
<dbReference type="InterPro" id="IPR010263">
    <property type="entry name" value="T6SS_TssK"/>
</dbReference>
<reference evidence="1 2" key="1">
    <citation type="journal article" date="2010" name="Stand. Genomic Sci.">
        <title>Complete genome sequence of Haliangium ochraceum type strain (SMP-2).</title>
        <authorList>
            <consortium name="US DOE Joint Genome Institute (JGI-PGF)"/>
            <person name="Ivanova N."/>
            <person name="Daum C."/>
            <person name="Lang E."/>
            <person name="Abt B."/>
            <person name="Kopitz M."/>
            <person name="Saunders E."/>
            <person name="Lapidus A."/>
            <person name="Lucas S."/>
            <person name="Glavina Del Rio T."/>
            <person name="Nolan M."/>
            <person name="Tice H."/>
            <person name="Copeland A."/>
            <person name="Cheng J.F."/>
            <person name="Chen F."/>
            <person name="Bruce D."/>
            <person name="Goodwin L."/>
            <person name="Pitluck S."/>
            <person name="Mavromatis K."/>
            <person name="Pati A."/>
            <person name="Mikhailova N."/>
            <person name="Chen A."/>
            <person name="Palaniappan K."/>
            <person name="Land M."/>
            <person name="Hauser L."/>
            <person name="Chang Y.J."/>
            <person name="Jeffries C.D."/>
            <person name="Detter J.C."/>
            <person name="Brettin T."/>
            <person name="Rohde M."/>
            <person name="Goker M."/>
            <person name="Bristow J."/>
            <person name="Markowitz V."/>
            <person name="Eisen J.A."/>
            <person name="Hugenholtz P."/>
            <person name="Kyrpides N.C."/>
            <person name="Klenk H.P."/>
        </authorList>
    </citation>
    <scope>NUCLEOTIDE SEQUENCE [LARGE SCALE GENOMIC DNA]</scope>
    <source>
        <strain evidence="2">DSM 14365 / CIP 107738 / JCM 11303 / AJ 13395 / SMP-2</strain>
    </source>
</reference>
<dbReference type="STRING" id="502025.Hoch_3046"/>
<sequence>MRTPKLALHRWTMGQVLMPAHFQAQERALLDHLGLRTQLQGLPWYGIAHLVWDEALLAQGALAIFALTVVFPSGDLLELGANAVSSNLQFGELEGAHIDVYLHVLEGAREAGELERYRDDEREVTRTVRRIELSSLPWLEGASDTMKLAELRKQGDGTWALGAYVPPLVRVGAGVTPFLLGAMQARMRSLAHLETRIAAHAADVFLGGERRGELRRVAAAVYRLRAFLSDHAQQIARHPYFYFCALREFYLEACVFQNVAPSAQPAGYDHDDLAASFAAIEGQIDDTLQVTPVASPRLPFLYDEQIYTAGPFPEALVRAREVYLLVMHQGEPAPALDTIKLASPGRLKLVHLNALAGVPFQPVDTPHFSHTFGSRARFFVLERGQEWGHAVRERALCFVARPQLAGIQAALFWRG</sequence>
<name>D0LR44_HALO1</name>
<evidence type="ECO:0000313" key="2">
    <source>
        <dbReference type="Proteomes" id="UP000001880"/>
    </source>
</evidence>
<dbReference type="Pfam" id="PF05936">
    <property type="entry name" value="T6SS_VasE"/>
    <property type="match status" value="1"/>
</dbReference>
<keyword evidence="2" id="KW-1185">Reference proteome</keyword>
<gene>
    <name evidence="1" type="ordered locus">Hoch_3046</name>
</gene>
<dbReference type="EMBL" id="CP001804">
    <property type="protein sequence ID" value="ACY15552.1"/>
    <property type="molecule type" value="Genomic_DNA"/>
</dbReference>
<dbReference type="PANTHER" id="PTHR35566">
    <property type="entry name" value="BLR3599 PROTEIN"/>
    <property type="match status" value="1"/>
</dbReference>
<dbReference type="KEGG" id="hoh:Hoch_3046"/>
<accession>D0LR44</accession>
<dbReference type="RefSeq" id="WP_012828152.1">
    <property type="nucleotide sequence ID" value="NC_013440.1"/>
</dbReference>
<organism evidence="1 2">
    <name type="scientific">Haliangium ochraceum (strain DSM 14365 / JCM 11303 / SMP-2)</name>
    <dbReference type="NCBI Taxonomy" id="502025"/>
    <lineage>
        <taxon>Bacteria</taxon>
        <taxon>Pseudomonadati</taxon>
        <taxon>Myxococcota</taxon>
        <taxon>Polyangia</taxon>
        <taxon>Haliangiales</taxon>
        <taxon>Kofleriaceae</taxon>
        <taxon>Haliangium</taxon>
    </lineage>
</organism>
<dbReference type="OrthoDB" id="9775333at2"/>
<dbReference type="NCBIfam" id="TIGR03353">
    <property type="entry name" value="VI_chp_4"/>
    <property type="match status" value="1"/>
</dbReference>
<dbReference type="Proteomes" id="UP000001880">
    <property type="component" value="Chromosome"/>
</dbReference>
<protein>
    <recommendedName>
        <fullName evidence="3">Type VI secretion protein, VC_A0114 family</fullName>
    </recommendedName>
</protein>
<proteinExistence type="predicted"/>
<evidence type="ECO:0008006" key="3">
    <source>
        <dbReference type="Google" id="ProtNLM"/>
    </source>
</evidence>
<evidence type="ECO:0000313" key="1">
    <source>
        <dbReference type="EMBL" id="ACY15552.1"/>
    </source>
</evidence>
<dbReference type="HOGENOM" id="CLU_660268_0_0_7"/>
<dbReference type="PANTHER" id="PTHR35566:SF1">
    <property type="entry name" value="TYPE VI SECRETION SYSTEM BASEPLATE COMPONENT TSSK1"/>
    <property type="match status" value="1"/>
</dbReference>
<dbReference type="AlphaFoldDB" id="D0LR44"/>